<dbReference type="Pfam" id="PF01614">
    <property type="entry name" value="IclR_C"/>
    <property type="match status" value="1"/>
</dbReference>
<dbReference type="PROSITE" id="PS51078">
    <property type="entry name" value="ICLR_ED"/>
    <property type="match status" value="1"/>
</dbReference>
<dbReference type="GO" id="GO:0003677">
    <property type="term" value="F:DNA binding"/>
    <property type="evidence" value="ECO:0007669"/>
    <property type="project" value="TreeGrafter"/>
</dbReference>
<dbReference type="PANTHER" id="PTHR30136">
    <property type="entry name" value="HELIX-TURN-HELIX TRANSCRIPTIONAL REGULATOR, ICLR FAMILY"/>
    <property type="match status" value="1"/>
</dbReference>
<sequence length="232" mass="24605">MLHTLEHLGYVQRDDTTRLYRLGAALVPLGQAAAQTTRAAEVAGERIPALAAEVGLSFALAQVTSLDEAVIIDRAYAPSGLHVGITLGDRYGLFDGAIGKCMLAALEPDEADQLIKQSDLAPRTEATITRPKELSREVRLVRGRGWASSVKEFNENHAVAAGIWGSEGRMELVLLALGFPAQLGPKQIPSVGSLLRETADAITEACGGEPTDRVRQVPTTNGPSRAKGSKTA</sequence>
<reference evidence="5" key="1">
    <citation type="submission" date="2020-05" db="EMBL/GenBank/DDBJ databases">
        <authorList>
            <person name="Chiriac C."/>
            <person name="Salcher M."/>
            <person name="Ghai R."/>
            <person name="Kavagutti S V."/>
        </authorList>
    </citation>
    <scope>NUCLEOTIDE SEQUENCE</scope>
</reference>
<keyword evidence="2" id="KW-0804">Transcription</keyword>
<dbReference type="AlphaFoldDB" id="A0A6J5ZW29"/>
<dbReference type="GO" id="GO:0003700">
    <property type="term" value="F:DNA-binding transcription factor activity"/>
    <property type="evidence" value="ECO:0007669"/>
    <property type="project" value="TreeGrafter"/>
</dbReference>
<evidence type="ECO:0000313" key="5">
    <source>
        <dbReference type="EMBL" id="CAB4346295.1"/>
    </source>
</evidence>
<protein>
    <submittedName>
        <fullName evidence="5">Unannotated protein</fullName>
    </submittedName>
</protein>
<organism evidence="5">
    <name type="scientific">freshwater metagenome</name>
    <dbReference type="NCBI Taxonomy" id="449393"/>
    <lineage>
        <taxon>unclassified sequences</taxon>
        <taxon>metagenomes</taxon>
        <taxon>ecological metagenomes</taxon>
    </lineage>
</organism>
<gene>
    <name evidence="5" type="ORF">UFOPK3522_01321</name>
</gene>
<evidence type="ECO:0000259" key="4">
    <source>
        <dbReference type="PROSITE" id="PS51078"/>
    </source>
</evidence>
<dbReference type="InterPro" id="IPR014757">
    <property type="entry name" value="Tscrpt_reg_IclR_C"/>
</dbReference>
<dbReference type="GO" id="GO:0045892">
    <property type="term" value="P:negative regulation of DNA-templated transcription"/>
    <property type="evidence" value="ECO:0007669"/>
    <property type="project" value="TreeGrafter"/>
</dbReference>
<dbReference type="Gene3D" id="3.30.450.40">
    <property type="match status" value="1"/>
</dbReference>
<dbReference type="InterPro" id="IPR050707">
    <property type="entry name" value="HTH_MetabolicPath_Reg"/>
</dbReference>
<dbReference type="EMBL" id="CAESAO010000135">
    <property type="protein sequence ID" value="CAB4346295.1"/>
    <property type="molecule type" value="Genomic_DNA"/>
</dbReference>
<dbReference type="InterPro" id="IPR029016">
    <property type="entry name" value="GAF-like_dom_sf"/>
</dbReference>
<dbReference type="InterPro" id="IPR036388">
    <property type="entry name" value="WH-like_DNA-bd_sf"/>
</dbReference>
<dbReference type="PANTHER" id="PTHR30136:SF35">
    <property type="entry name" value="HTH-TYPE TRANSCRIPTIONAL REGULATOR RV1719"/>
    <property type="match status" value="1"/>
</dbReference>
<accession>A0A6J5ZW29</accession>
<feature type="domain" description="IclR-ED" evidence="4">
    <location>
        <begin position="25"/>
        <end position="208"/>
    </location>
</feature>
<dbReference type="SUPFAM" id="SSF55781">
    <property type="entry name" value="GAF domain-like"/>
    <property type="match status" value="1"/>
</dbReference>
<keyword evidence="1" id="KW-0805">Transcription regulation</keyword>
<name>A0A6J5ZW29_9ZZZZ</name>
<dbReference type="Gene3D" id="1.10.10.10">
    <property type="entry name" value="Winged helix-like DNA-binding domain superfamily/Winged helix DNA-binding domain"/>
    <property type="match status" value="1"/>
</dbReference>
<evidence type="ECO:0000256" key="1">
    <source>
        <dbReference type="ARBA" id="ARBA00023015"/>
    </source>
</evidence>
<evidence type="ECO:0000256" key="2">
    <source>
        <dbReference type="ARBA" id="ARBA00023163"/>
    </source>
</evidence>
<evidence type="ECO:0000256" key="3">
    <source>
        <dbReference type="SAM" id="MobiDB-lite"/>
    </source>
</evidence>
<proteinExistence type="predicted"/>
<feature type="region of interest" description="Disordered" evidence="3">
    <location>
        <begin position="207"/>
        <end position="232"/>
    </location>
</feature>